<dbReference type="Gene3D" id="3.40.190.10">
    <property type="entry name" value="Periplasmic binding protein-like II"/>
    <property type="match status" value="2"/>
</dbReference>
<evidence type="ECO:0000313" key="7">
    <source>
        <dbReference type="Proteomes" id="UP001239909"/>
    </source>
</evidence>
<dbReference type="Pfam" id="PF00126">
    <property type="entry name" value="HTH_1"/>
    <property type="match status" value="1"/>
</dbReference>
<dbReference type="InterPro" id="IPR012787">
    <property type="entry name" value="TF_PcaQ"/>
</dbReference>
<evidence type="ECO:0000256" key="1">
    <source>
        <dbReference type="ARBA" id="ARBA00009437"/>
    </source>
</evidence>
<gene>
    <name evidence="6" type="primary">pcaQ</name>
    <name evidence="6" type="ORF">LNKW23_13710</name>
</gene>
<dbReference type="PANTHER" id="PTHR30419:SF8">
    <property type="entry name" value="NITROGEN ASSIMILATION TRANSCRIPTIONAL ACTIVATOR-RELATED"/>
    <property type="match status" value="1"/>
</dbReference>
<dbReference type="PANTHER" id="PTHR30419">
    <property type="entry name" value="HTH-TYPE TRANSCRIPTIONAL REGULATOR YBHD"/>
    <property type="match status" value="1"/>
</dbReference>
<dbReference type="PRINTS" id="PR00039">
    <property type="entry name" value="HTHLYSR"/>
</dbReference>
<dbReference type="Proteomes" id="UP001239909">
    <property type="component" value="Unassembled WGS sequence"/>
</dbReference>
<dbReference type="Pfam" id="PF03466">
    <property type="entry name" value="LysR_substrate"/>
    <property type="match status" value="1"/>
</dbReference>
<evidence type="ECO:0000256" key="3">
    <source>
        <dbReference type="ARBA" id="ARBA00023125"/>
    </source>
</evidence>
<feature type="domain" description="HTH lysR-type" evidence="5">
    <location>
        <begin position="5"/>
        <end position="62"/>
    </location>
</feature>
<dbReference type="EMBL" id="BSYI01000008">
    <property type="protein sequence ID" value="GMG82158.1"/>
    <property type="molecule type" value="Genomic_DNA"/>
</dbReference>
<dbReference type="InterPro" id="IPR005119">
    <property type="entry name" value="LysR_subst-bd"/>
</dbReference>
<dbReference type="PROSITE" id="PS50931">
    <property type="entry name" value="HTH_LYSR"/>
    <property type="match status" value="1"/>
</dbReference>
<dbReference type="InterPro" id="IPR036390">
    <property type="entry name" value="WH_DNA-bd_sf"/>
</dbReference>
<comment type="caution">
    <text evidence="6">The sequence shown here is derived from an EMBL/GenBank/DDBJ whole genome shotgun (WGS) entry which is preliminary data.</text>
</comment>
<accession>A0ABQ6LFP9</accession>
<evidence type="ECO:0000313" key="6">
    <source>
        <dbReference type="EMBL" id="GMG82158.1"/>
    </source>
</evidence>
<dbReference type="SUPFAM" id="SSF46785">
    <property type="entry name" value="Winged helix' DNA-binding domain"/>
    <property type="match status" value="1"/>
</dbReference>
<dbReference type="Gene3D" id="1.10.10.10">
    <property type="entry name" value="Winged helix-like DNA-binding domain superfamily/Winged helix DNA-binding domain"/>
    <property type="match status" value="1"/>
</dbReference>
<evidence type="ECO:0000256" key="2">
    <source>
        <dbReference type="ARBA" id="ARBA00023015"/>
    </source>
</evidence>
<proteinExistence type="inferred from homology"/>
<name>A0ABQ6LFP9_9RHOB</name>
<dbReference type="SUPFAM" id="SSF53850">
    <property type="entry name" value="Periplasmic binding protein-like II"/>
    <property type="match status" value="1"/>
</dbReference>
<dbReference type="InterPro" id="IPR000847">
    <property type="entry name" value="LysR_HTH_N"/>
</dbReference>
<keyword evidence="4" id="KW-0804">Transcription</keyword>
<dbReference type="InterPro" id="IPR050950">
    <property type="entry name" value="HTH-type_LysR_regulators"/>
</dbReference>
<keyword evidence="7" id="KW-1185">Reference proteome</keyword>
<protein>
    <submittedName>
        <fullName evidence="6">Pca operon transcription factor PcaQ</fullName>
    </submittedName>
</protein>
<organism evidence="6 7">
    <name type="scientific">Paralimibaculum aggregatum</name>
    <dbReference type="NCBI Taxonomy" id="3036245"/>
    <lineage>
        <taxon>Bacteria</taxon>
        <taxon>Pseudomonadati</taxon>
        <taxon>Pseudomonadota</taxon>
        <taxon>Alphaproteobacteria</taxon>
        <taxon>Rhodobacterales</taxon>
        <taxon>Paracoccaceae</taxon>
        <taxon>Paralimibaculum</taxon>
    </lineage>
</organism>
<dbReference type="InterPro" id="IPR036388">
    <property type="entry name" value="WH-like_DNA-bd_sf"/>
</dbReference>
<evidence type="ECO:0000256" key="4">
    <source>
        <dbReference type="ARBA" id="ARBA00023163"/>
    </source>
</evidence>
<evidence type="ECO:0000259" key="5">
    <source>
        <dbReference type="PROSITE" id="PS50931"/>
    </source>
</evidence>
<sequence>MNRRIKLRHLRCFHAVARQGSLAGAAAALALTQPAVTKTLQDLEAILGVRLVERGRKGAELTAHGRVFLPRAAACLGELERAVTSVSRSRERAEWTVRIGALPTVAAGFVPVAIRAFRAEGATAPVRVVAGPNLHLLGELREDRLDLVVGRLAAPEAMGDLAFLHLYSEPVRLVVRAGHPLLAQVPLEPGRIADYPVILPDADAVIRPSVERLLIAHGIGELPERIESVSTSFGRAVVLDSEAVWIISEGVVARDLADGTFVALAIDTADTSGPVGLTTRPDLPLRPGVELMIDAIRRVARRGPRGRAGRGAPD</sequence>
<keyword evidence="3" id="KW-0238">DNA-binding</keyword>
<comment type="similarity">
    <text evidence="1">Belongs to the LysR transcriptional regulatory family.</text>
</comment>
<reference evidence="6 7" key="1">
    <citation type="submission" date="2023-04" db="EMBL/GenBank/DDBJ databases">
        <title>Marinoamorphus aggregata gen. nov., sp. Nov., isolate from tissue of brittle star Ophioplocus japonicus.</title>
        <authorList>
            <person name="Kawano K."/>
            <person name="Sawayama S."/>
            <person name="Nakagawa S."/>
        </authorList>
    </citation>
    <scope>NUCLEOTIDE SEQUENCE [LARGE SCALE GENOMIC DNA]</scope>
    <source>
        <strain evidence="6 7">NKW23</strain>
    </source>
</reference>
<keyword evidence="2" id="KW-0805">Transcription regulation</keyword>
<dbReference type="NCBIfam" id="TIGR02424">
    <property type="entry name" value="TF_pcaQ"/>
    <property type="match status" value="1"/>
</dbReference>